<dbReference type="PROSITE" id="PS50893">
    <property type="entry name" value="ABC_TRANSPORTER_2"/>
    <property type="match status" value="1"/>
</dbReference>
<accession>A0A240EAF5</accession>
<dbReference type="RefSeq" id="WP_097079466.1">
    <property type="nucleotide sequence ID" value="NZ_BAABHT010000005.1"/>
</dbReference>
<evidence type="ECO:0000313" key="12">
    <source>
        <dbReference type="Proteomes" id="UP000219042"/>
    </source>
</evidence>
<evidence type="ECO:0000259" key="9">
    <source>
        <dbReference type="PROSITE" id="PS50893"/>
    </source>
</evidence>
<feature type="transmembrane region" description="Helical" evidence="8">
    <location>
        <begin position="44"/>
        <end position="66"/>
    </location>
</feature>
<dbReference type="SUPFAM" id="SSF52540">
    <property type="entry name" value="P-loop containing nucleoside triphosphate hydrolases"/>
    <property type="match status" value="1"/>
</dbReference>
<dbReference type="GO" id="GO:0005886">
    <property type="term" value="C:plasma membrane"/>
    <property type="evidence" value="ECO:0007669"/>
    <property type="project" value="UniProtKB-SubCell"/>
</dbReference>
<dbReference type="InterPro" id="IPR011527">
    <property type="entry name" value="ABC1_TM_dom"/>
</dbReference>
<dbReference type="Proteomes" id="UP000219042">
    <property type="component" value="Unassembled WGS sequence"/>
</dbReference>
<dbReference type="InterPro" id="IPR017871">
    <property type="entry name" value="ABC_transporter-like_CS"/>
</dbReference>
<dbReference type="Pfam" id="PF00005">
    <property type="entry name" value="ABC_tran"/>
    <property type="match status" value="1"/>
</dbReference>
<evidence type="ECO:0000313" key="11">
    <source>
        <dbReference type="EMBL" id="SNX45708.1"/>
    </source>
</evidence>
<dbReference type="SMART" id="SM00382">
    <property type="entry name" value="AAA"/>
    <property type="match status" value="1"/>
</dbReference>
<keyword evidence="12" id="KW-1185">Reference proteome</keyword>
<organism evidence="11 12">
    <name type="scientific">Acinetobacter puyangensis</name>
    <dbReference type="NCBI Taxonomy" id="1096779"/>
    <lineage>
        <taxon>Bacteria</taxon>
        <taxon>Pseudomonadati</taxon>
        <taxon>Pseudomonadota</taxon>
        <taxon>Gammaproteobacteria</taxon>
        <taxon>Moraxellales</taxon>
        <taxon>Moraxellaceae</taxon>
        <taxon>Acinetobacter</taxon>
    </lineage>
</organism>
<dbReference type="PROSITE" id="PS50929">
    <property type="entry name" value="ABC_TM1F"/>
    <property type="match status" value="1"/>
</dbReference>
<dbReference type="AlphaFoldDB" id="A0A240EAF5"/>
<dbReference type="EMBL" id="OANT01000005">
    <property type="protein sequence ID" value="SNX45708.1"/>
    <property type="molecule type" value="Genomic_DNA"/>
</dbReference>
<reference evidence="12" key="1">
    <citation type="submission" date="2016-09" db="EMBL/GenBank/DDBJ databases">
        <authorList>
            <person name="Varghese N."/>
            <person name="Submissions S."/>
        </authorList>
    </citation>
    <scope>NUCLEOTIDE SEQUENCE [LARGE SCALE GENOMIC DNA]</scope>
    <source>
        <strain evidence="12">ANC 4466</strain>
    </source>
</reference>
<feature type="transmembrane region" description="Helical" evidence="8">
    <location>
        <begin position="275"/>
        <end position="299"/>
    </location>
</feature>
<evidence type="ECO:0000256" key="1">
    <source>
        <dbReference type="ARBA" id="ARBA00004651"/>
    </source>
</evidence>
<dbReference type="Pfam" id="PF00664">
    <property type="entry name" value="ABC_membrane"/>
    <property type="match status" value="1"/>
</dbReference>
<dbReference type="GO" id="GO:0016887">
    <property type="term" value="F:ATP hydrolysis activity"/>
    <property type="evidence" value="ECO:0007669"/>
    <property type="project" value="InterPro"/>
</dbReference>
<evidence type="ECO:0000256" key="8">
    <source>
        <dbReference type="SAM" id="Phobius"/>
    </source>
</evidence>
<dbReference type="GO" id="GO:0005524">
    <property type="term" value="F:ATP binding"/>
    <property type="evidence" value="ECO:0007669"/>
    <property type="project" value="UniProtKB-KW"/>
</dbReference>
<feature type="transmembrane region" description="Helical" evidence="8">
    <location>
        <begin position="194"/>
        <end position="210"/>
    </location>
</feature>
<keyword evidence="2" id="KW-0813">Transport</keyword>
<name>A0A240EAF5_9GAMM</name>
<dbReference type="InterPro" id="IPR039421">
    <property type="entry name" value="Type_1_exporter"/>
</dbReference>
<feature type="transmembrane region" description="Helical" evidence="8">
    <location>
        <begin position="86"/>
        <end position="106"/>
    </location>
</feature>
<evidence type="ECO:0000259" key="10">
    <source>
        <dbReference type="PROSITE" id="PS50929"/>
    </source>
</evidence>
<dbReference type="InterPro" id="IPR003439">
    <property type="entry name" value="ABC_transporter-like_ATP-bd"/>
</dbReference>
<dbReference type="CDD" id="cd07346">
    <property type="entry name" value="ABC_6TM_exporters"/>
    <property type="match status" value="1"/>
</dbReference>
<dbReference type="PANTHER" id="PTHR43394:SF1">
    <property type="entry name" value="ATP-BINDING CASSETTE SUB-FAMILY B MEMBER 10, MITOCHONDRIAL"/>
    <property type="match status" value="1"/>
</dbReference>
<dbReference type="Gene3D" id="1.20.1560.10">
    <property type="entry name" value="ABC transporter type 1, transmembrane domain"/>
    <property type="match status" value="1"/>
</dbReference>
<dbReference type="GO" id="GO:0015421">
    <property type="term" value="F:ABC-type oligopeptide transporter activity"/>
    <property type="evidence" value="ECO:0007669"/>
    <property type="project" value="TreeGrafter"/>
</dbReference>
<evidence type="ECO:0000256" key="2">
    <source>
        <dbReference type="ARBA" id="ARBA00022448"/>
    </source>
</evidence>
<dbReference type="PANTHER" id="PTHR43394">
    <property type="entry name" value="ATP-DEPENDENT PERMEASE MDL1, MITOCHONDRIAL"/>
    <property type="match status" value="1"/>
</dbReference>
<feature type="domain" description="ABC transporter" evidence="9">
    <location>
        <begin position="369"/>
        <end position="602"/>
    </location>
</feature>
<keyword evidence="4" id="KW-0547">Nucleotide-binding</keyword>
<dbReference type="OrthoDB" id="9806127at2"/>
<evidence type="ECO:0000256" key="7">
    <source>
        <dbReference type="ARBA" id="ARBA00023136"/>
    </source>
</evidence>
<dbReference type="SUPFAM" id="SSF90123">
    <property type="entry name" value="ABC transporter transmembrane region"/>
    <property type="match status" value="1"/>
</dbReference>
<sequence>MNANVKNVNSIKMTDLQIEEKLSKNLIHRGMFKKLLPLITPVKYLILSVIVVEIFQVLTIFVRPWVVGFILDSGFTFAGDTVQLHHSVLALALIILLLSWILRFGLSGFSKYLTGITAVKVINHLRQKIFLHVQSLSIGYFDKTKAGRIISRADRDVDTLEPLLIQGPPELLSAILRCTLASVLLWHIYPPFFWTLFAIIPVLLTVTVIFKRISQKRWAKVAEERSRFTAHLVETVNGVKIIQQLNFLQKNQQRYRQLLHDFNHAIIDGSIRTSWFAPFTGILSTLGTAGLIVVGSYGYSAGEITIGQFAESIFYVFLFLAPLQELTDLFERYANGTACAQRIFLLLDTAPEIQDKDQAVYLDKIRGDIRFQNVDFAYTSKPVLQNFNLDIAAGQVVAIVGPTGHGKSTVVQLLTRFYDTQQGSVLIDRYDIKDIAQASLRQQISIVLQDNVLFTGTVLDNLRLIRPDASDQELIQAIEELGADEILQQLPQGYLTEVGTLGVNLSHGQRQLICLVRAYLANPKILILDEATSAIDIYTEQKIQFALRRLCKNRTCIIIAHRLSTIKEADKIAVIHNGAVIEEGSHQTLMQQQGNYYQLYNSYQENQLSEV</sequence>
<proteinExistence type="predicted"/>
<evidence type="ECO:0000256" key="4">
    <source>
        <dbReference type="ARBA" id="ARBA00022741"/>
    </source>
</evidence>
<dbReference type="InterPro" id="IPR003593">
    <property type="entry name" value="AAA+_ATPase"/>
</dbReference>
<keyword evidence="6 8" id="KW-1133">Transmembrane helix</keyword>
<evidence type="ECO:0000256" key="5">
    <source>
        <dbReference type="ARBA" id="ARBA00022840"/>
    </source>
</evidence>
<keyword evidence="7 8" id="KW-0472">Membrane</keyword>
<keyword evidence="5 11" id="KW-0067">ATP-binding</keyword>
<dbReference type="PROSITE" id="PS00211">
    <property type="entry name" value="ABC_TRANSPORTER_1"/>
    <property type="match status" value="1"/>
</dbReference>
<evidence type="ECO:0000256" key="6">
    <source>
        <dbReference type="ARBA" id="ARBA00022989"/>
    </source>
</evidence>
<dbReference type="Gene3D" id="3.40.50.300">
    <property type="entry name" value="P-loop containing nucleotide triphosphate hydrolases"/>
    <property type="match status" value="1"/>
</dbReference>
<comment type="subcellular location">
    <subcellularLocation>
        <location evidence="1">Cell membrane</location>
        <topology evidence="1">Multi-pass membrane protein</topology>
    </subcellularLocation>
</comment>
<dbReference type="InterPro" id="IPR027417">
    <property type="entry name" value="P-loop_NTPase"/>
</dbReference>
<dbReference type="InterPro" id="IPR036640">
    <property type="entry name" value="ABC1_TM_sf"/>
</dbReference>
<protein>
    <submittedName>
        <fullName evidence="11">Putative ABC transport system ATP-binding protein</fullName>
    </submittedName>
</protein>
<gene>
    <name evidence="11" type="ORF">SAMN05421731_105263</name>
</gene>
<evidence type="ECO:0000256" key="3">
    <source>
        <dbReference type="ARBA" id="ARBA00022692"/>
    </source>
</evidence>
<dbReference type="FunFam" id="3.40.50.300:FF:000287">
    <property type="entry name" value="Multidrug ABC transporter ATP-binding protein"/>
    <property type="match status" value="1"/>
</dbReference>
<keyword evidence="3 8" id="KW-0812">Transmembrane</keyword>
<feature type="domain" description="ABC transmembrane type-1" evidence="10">
    <location>
        <begin position="54"/>
        <end position="335"/>
    </location>
</feature>